<dbReference type="InterPro" id="IPR021846">
    <property type="entry name" value="NFACT-C"/>
</dbReference>
<dbReference type="FunFam" id="2.30.310.10:FF:000003">
    <property type="entry name" value="Zinc knuckle domain containing protein"/>
    <property type="match status" value="1"/>
</dbReference>
<evidence type="ECO:0000256" key="2">
    <source>
        <dbReference type="ARBA" id="ARBA00008318"/>
    </source>
</evidence>
<comment type="subcellular location">
    <subcellularLocation>
        <location evidence="1">Cytoplasm</location>
    </subcellularLocation>
</comment>
<dbReference type="Pfam" id="PF05833">
    <property type="entry name" value="NFACT_N"/>
    <property type="match status" value="1"/>
</dbReference>
<dbReference type="OMA" id="MFLEFFA"/>
<feature type="region of interest" description="Disordered" evidence="6">
    <location>
        <begin position="703"/>
        <end position="800"/>
    </location>
</feature>
<dbReference type="EMBL" id="AEOI02000008">
    <property type="protein sequence ID" value="ESW98460.1"/>
    <property type="molecule type" value="Genomic_DNA"/>
</dbReference>
<dbReference type="OrthoDB" id="207084at2759"/>
<dbReference type="PANTHER" id="PTHR15239:SF6">
    <property type="entry name" value="RIBOSOME QUALITY CONTROL COMPLEX SUBUNIT NEMF"/>
    <property type="match status" value="1"/>
</dbReference>
<accession>W1QCZ6</accession>
<feature type="compositionally biased region" description="Polar residues" evidence="6">
    <location>
        <begin position="733"/>
        <end position="742"/>
    </location>
</feature>
<dbReference type="HOGENOM" id="CLU_003612_1_1_1"/>
<feature type="domain" description="NFACT protein C-terminal" evidence="8">
    <location>
        <begin position="827"/>
        <end position="923"/>
    </location>
</feature>
<evidence type="ECO:0000259" key="8">
    <source>
        <dbReference type="Pfam" id="PF11923"/>
    </source>
</evidence>
<dbReference type="STRING" id="871575.W1QCZ6"/>
<dbReference type="GeneID" id="25773518"/>
<dbReference type="GO" id="GO:0022626">
    <property type="term" value="C:cytosolic ribosome"/>
    <property type="evidence" value="ECO:0007669"/>
    <property type="project" value="EnsemblFungi"/>
</dbReference>
<dbReference type="Gene3D" id="2.30.310.10">
    <property type="entry name" value="ibrinogen binding protein from staphylococcus aureus domain"/>
    <property type="match status" value="1"/>
</dbReference>
<dbReference type="Pfam" id="PF11923">
    <property type="entry name" value="NFACT-C"/>
    <property type="match status" value="1"/>
</dbReference>
<dbReference type="GO" id="GO:0043043">
    <property type="term" value="P:peptide biosynthetic process"/>
    <property type="evidence" value="ECO:0007669"/>
    <property type="project" value="EnsemblFungi"/>
</dbReference>
<proteinExistence type="inferred from homology"/>
<feature type="compositionally biased region" description="Basic and acidic residues" evidence="6">
    <location>
        <begin position="755"/>
        <end position="768"/>
    </location>
</feature>
<evidence type="ECO:0000259" key="7">
    <source>
        <dbReference type="Pfam" id="PF05670"/>
    </source>
</evidence>
<dbReference type="GO" id="GO:0043023">
    <property type="term" value="F:ribosomal large subunit binding"/>
    <property type="evidence" value="ECO:0007669"/>
    <property type="project" value="EnsemblFungi"/>
</dbReference>
<sequence length="940" mass="106694">MKQRVSAFDIRVLVKEIEHAIKGHRLQNVYNLVANPRSFLLKFSVPDSKANLVIESGFKVYLTEFQRPTAPEPSNFVVKLRKHLKSRRLSNIKQVGNDRVVVLEFGDGMYYLVLEFFSAGNIILLDSDRKILSLFRLVEEHENNDRYAVGVTYGMFDRSLFEEHGQLEPRHYTSAEIYDWAKSASENTSKVPSIAKLVFLNAAYLSSDLIQIQLSKNGIDPASSGVKIVQDEELLAKVTAAVNSCEQEFYRLTNLPAGELSGYIIGKHNPFFKPEEDASYDNLEYVYDEFHPFEPVHKKKENTRVEEVKGYNRTLDKFFSTLESSKAVLKIQQQQANAAKRLQTVKDEHMTKLQRLEEQQAINYRKGELITFHSEQIEQCKQSVQALLDQQMDWTNIEKLVAMEQKRRNPIANMIKLPLNLAKNEITVLLPDIEEQSDSDSDSDSEEKRKSGPVAVAIDLSLSAYANATRYFDAMRAALDKQNKTKNSASIAIKNTERTIQQDLKRMQKKSQEPSGLKQIRAKFWFEKFWWFITSDNHLCIAGRDDTQVDLIYYRYFDKNNDVLVSNDLDGLKVIVKNPFKNKDIPPSTLLQAGIFSLSASKAWDNKMVTSPWMVKGTQVSKKDFDGSIVPAGMLNIQGEKTFLPPCQLVMGFGLLWLGDEETTRKYRDSAKSRIQEVGLEIAQQDDSVDLKIQELTSMLEKLGSVEEEDVEEKGEETSVPAEAAETEGPASSAENMINTTVRGKKSKLKKIKQKYKDQDEEERRLRMEVLGTLKQKKEQPEKSETQPENKGLDRKTRKKQQDIRLLKKLVGELEDSAEETDTTPYNEIISGLIPAPKESDSIVNCILVFAPYSALSKYTYKVKVQPGPLKKGKALSEAVRVLQLQTQTLKKDNAPWTDSKNLIENINQQDALLTITASKLKLAGAAADKGKNPVKKSKK</sequence>
<dbReference type="Proteomes" id="UP000008673">
    <property type="component" value="Unassembled WGS sequence"/>
</dbReference>
<evidence type="ECO:0000256" key="5">
    <source>
        <dbReference type="ARBA" id="ARBA00070414"/>
    </source>
</evidence>
<keyword evidence="3" id="KW-0963">Cytoplasm</keyword>
<organism evidence="9 10">
    <name type="scientific">Ogataea parapolymorpha (strain ATCC 26012 / BCRC 20466 / JCM 22074 / NRRL Y-7560 / DL-1)</name>
    <name type="common">Yeast</name>
    <name type="synonym">Hansenula polymorpha</name>
    <dbReference type="NCBI Taxonomy" id="871575"/>
    <lineage>
        <taxon>Eukaryota</taxon>
        <taxon>Fungi</taxon>
        <taxon>Dikarya</taxon>
        <taxon>Ascomycota</taxon>
        <taxon>Saccharomycotina</taxon>
        <taxon>Pichiomycetes</taxon>
        <taxon>Pichiales</taxon>
        <taxon>Pichiaceae</taxon>
        <taxon>Ogataea</taxon>
    </lineage>
</organism>
<dbReference type="AlphaFoldDB" id="W1QCZ6"/>
<dbReference type="PANTHER" id="PTHR15239">
    <property type="entry name" value="NUCLEAR EXPORT MEDIATOR FACTOR NEMF"/>
    <property type="match status" value="1"/>
</dbReference>
<keyword evidence="4" id="KW-0175">Coiled coil</keyword>
<reference evidence="9 10" key="1">
    <citation type="journal article" date="2013" name="BMC Genomics">
        <title>Genome sequence and analysis of methylotrophic yeast Hansenula polymorpha DL1.</title>
        <authorList>
            <person name="Ravin N.V."/>
            <person name="Eldarov M.A."/>
            <person name="Kadnikov V.V."/>
            <person name="Beletsky A.V."/>
            <person name="Schneider J."/>
            <person name="Mardanova E.S."/>
            <person name="Smekalova E.M."/>
            <person name="Zvereva M.I."/>
            <person name="Dontsova O.A."/>
            <person name="Mardanov A.V."/>
            <person name="Skryabin K.G."/>
        </authorList>
    </citation>
    <scope>NUCLEOTIDE SEQUENCE [LARGE SCALE GENOMIC DNA]</scope>
    <source>
        <strain evidence="10">ATCC 26012 / BCRC 20466 / JCM 22074 / NRRL Y-7560 / DL-1</strain>
    </source>
</reference>
<dbReference type="GO" id="GO:1990112">
    <property type="term" value="C:RQC complex"/>
    <property type="evidence" value="ECO:0007669"/>
    <property type="project" value="EnsemblFungi"/>
</dbReference>
<dbReference type="Pfam" id="PF05670">
    <property type="entry name" value="NFACT-R_1"/>
    <property type="match status" value="1"/>
</dbReference>
<evidence type="ECO:0000313" key="9">
    <source>
        <dbReference type="EMBL" id="ESW98460.1"/>
    </source>
</evidence>
<feature type="domain" description="NFACT RNA-binding" evidence="7">
    <location>
        <begin position="528"/>
        <end position="639"/>
    </location>
</feature>
<dbReference type="GO" id="GO:0010494">
    <property type="term" value="C:cytoplasmic stress granule"/>
    <property type="evidence" value="ECO:0007669"/>
    <property type="project" value="EnsemblFungi"/>
</dbReference>
<name>W1QCZ6_OGAPD</name>
<feature type="compositionally biased region" description="Acidic residues" evidence="6">
    <location>
        <begin position="706"/>
        <end position="715"/>
    </location>
</feature>
<dbReference type="InterPro" id="IPR051608">
    <property type="entry name" value="RQC_Subunit_NEMF"/>
</dbReference>
<evidence type="ECO:0000256" key="1">
    <source>
        <dbReference type="ARBA" id="ARBA00004496"/>
    </source>
</evidence>
<gene>
    <name evidence="9" type="ORF">HPODL_04087</name>
</gene>
<dbReference type="GO" id="GO:0000049">
    <property type="term" value="F:tRNA binding"/>
    <property type="evidence" value="ECO:0007669"/>
    <property type="project" value="EnsemblFungi"/>
</dbReference>
<evidence type="ECO:0000256" key="4">
    <source>
        <dbReference type="ARBA" id="ARBA00023054"/>
    </source>
</evidence>
<feature type="compositionally biased region" description="Basic residues" evidence="6">
    <location>
        <begin position="743"/>
        <end position="754"/>
    </location>
</feature>
<dbReference type="GO" id="GO:0140708">
    <property type="term" value="P:CAT tailing"/>
    <property type="evidence" value="ECO:0007669"/>
    <property type="project" value="EnsemblFungi"/>
</dbReference>
<evidence type="ECO:0000256" key="6">
    <source>
        <dbReference type="SAM" id="MobiDB-lite"/>
    </source>
</evidence>
<comment type="similarity">
    <text evidence="2">Belongs to the NEMF family.</text>
</comment>
<dbReference type="RefSeq" id="XP_013934343.1">
    <property type="nucleotide sequence ID" value="XM_014078868.1"/>
</dbReference>
<dbReference type="GO" id="GO:1904678">
    <property type="term" value="F:alpha-aminoacyl-tRNA binding"/>
    <property type="evidence" value="ECO:0007669"/>
    <property type="project" value="EnsemblFungi"/>
</dbReference>
<feature type="compositionally biased region" description="Basic and acidic residues" evidence="6">
    <location>
        <begin position="776"/>
        <end position="800"/>
    </location>
</feature>
<dbReference type="InterPro" id="IPR008532">
    <property type="entry name" value="NFACT_RNA-bd"/>
</dbReference>
<evidence type="ECO:0000256" key="3">
    <source>
        <dbReference type="ARBA" id="ARBA00022490"/>
    </source>
</evidence>
<comment type="caution">
    <text evidence="9">The sequence shown here is derived from an EMBL/GenBank/DDBJ whole genome shotgun (WGS) entry which is preliminary data.</text>
</comment>
<evidence type="ECO:0000313" key="10">
    <source>
        <dbReference type="Proteomes" id="UP000008673"/>
    </source>
</evidence>
<protein>
    <recommendedName>
        <fullName evidence="5">Ribosome quality control complex subunit 2</fullName>
    </recommendedName>
</protein>
<dbReference type="eggNOG" id="KOG2030">
    <property type="taxonomic scope" value="Eukaryota"/>
</dbReference>
<dbReference type="KEGG" id="opa:HPODL_04087"/>
<keyword evidence="10" id="KW-1185">Reference proteome</keyword>